<organism evidence="1 2">
    <name type="scientific">Boeremia exigua</name>
    <dbReference type="NCBI Taxonomy" id="749465"/>
    <lineage>
        <taxon>Eukaryota</taxon>
        <taxon>Fungi</taxon>
        <taxon>Dikarya</taxon>
        <taxon>Ascomycota</taxon>
        <taxon>Pezizomycotina</taxon>
        <taxon>Dothideomycetes</taxon>
        <taxon>Pleosporomycetidae</taxon>
        <taxon>Pleosporales</taxon>
        <taxon>Pleosporineae</taxon>
        <taxon>Didymellaceae</taxon>
        <taxon>Boeremia</taxon>
    </lineage>
</organism>
<proteinExistence type="predicted"/>
<sequence length="491" mass="55107">MASNSWTQTKIAIIGAGFGGLGMAVELRRTGEKNFLILEKHSDVGGVWRDNTYPGCTCDVPSHLYSFSFAPHNSHKQRYLPQQDILSYLRQVTDDNDLHQHLQFGFEVSEARFCPAQNDWEIMTASKQLIRADIVIFAVGQLHKSYYPEIPGLNDFGGQLIHSANWDPSIDLEGKRISIIGTGSSAAQMLPTLASVASELTIYQHAPHWVLPKPKADFGRVSQLLLRFPGAQNAYRSMLSHGADILLSPITRLDMWRSVVESYAKHNLRRQVGREDLIQELLPSYPIGSKRILFDNEFYSTLTLENVHLVTAPIDAISCRGIEVQNACIEADIIVCATGFKASEFIVPMKVYGRVGHSLNADWVKGAQAFMGLAVPGYPNLFMIAGPNTFNPAGSNPDMKELQIAYILKCIQWKSRIGAQAIELRQEAAKQHQVWLEEKMGKTVWPQSVNSWYKHESGRITNPWPESRRVFARMLRTMPQESFRAVGSCVY</sequence>
<comment type="caution">
    <text evidence="1">The sequence shown here is derived from an EMBL/GenBank/DDBJ whole genome shotgun (WGS) entry which is preliminary data.</text>
</comment>
<accession>A0ACC2IQR1</accession>
<reference evidence="1" key="1">
    <citation type="submission" date="2022-11" db="EMBL/GenBank/DDBJ databases">
        <title>Genome Sequence of Boeremia exigua.</title>
        <authorList>
            <person name="Buettner E."/>
        </authorList>
    </citation>
    <scope>NUCLEOTIDE SEQUENCE</scope>
    <source>
        <strain evidence="1">CU02</strain>
    </source>
</reference>
<evidence type="ECO:0000313" key="2">
    <source>
        <dbReference type="Proteomes" id="UP001153331"/>
    </source>
</evidence>
<keyword evidence="2" id="KW-1185">Reference proteome</keyword>
<dbReference type="EMBL" id="JAPHNI010000053">
    <property type="protein sequence ID" value="KAJ8117417.1"/>
    <property type="molecule type" value="Genomic_DNA"/>
</dbReference>
<dbReference type="Proteomes" id="UP001153331">
    <property type="component" value="Unassembled WGS sequence"/>
</dbReference>
<gene>
    <name evidence="1" type="ORF">OPT61_g1373</name>
</gene>
<name>A0ACC2IQR1_9PLEO</name>
<protein>
    <submittedName>
        <fullName evidence="1">Uncharacterized protein</fullName>
    </submittedName>
</protein>
<evidence type="ECO:0000313" key="1">
    <source>
        <dbReference type="EMBL" id="KAJ8117417.1"/>
    </source>
</evidence>